<dbReference type="GO" id="GO:0097367">
    <property type="term" value="F:carbohydrate derivative binding"/>
    <property type="evidence" value="ECO:0007669"/>
    <property type="project" value="InterPro"/>
</dbReference>
<organism evidence="2">
    <name type="scientific">Halalkalibacterium halodurans</name>
    <name type="common">Bacillus halodurans</name>
    <dbReference type="NCBI Taxonomy" id="86665"/>
    <lineage>
        <taxon>Bacteria</taxon>
        <taxon>Bacillati</taxon>
        <taxon>Bacillota</taxon>
        <taxon>Bacilli</taxon>
        <taxon>Bacillales</taxon>
        <taxon>Bacillaceae</taxon>
        <taxon>Halalkalibacterium (ex Joshi et al. 2022)</taxon>
    </lineage>
</organism>
<dbReference type="Gene3D" id="3.40.50.10490">
    <property type="entry name" value="Glucose-6-phosphate isomerase like protein, domain 1"/>
    <property type="match status" value="1"/>
</dbReference>
<dbReference type="InterPro" id="IPR047640">
    <property type="entry name" value="RpiR-like"/>
</dbReference>
<dbReference type="InterPro" id="IPR046348">
    <property type="entry name" value="SIS_dom_sf"/>
</dbReference>
<dbReference type="GO" id="GO:1901135">
    <property type="term" value="P:carbohydrate derivative metabolic process"/>
    <property type="evidence" value="ECO:0007669"/>
    <property type="project" value="InterPro"/>
</dbReference>
<dbReference type="AlphaFoldDB" id="A0A0M0KMF5"/>
<dbReference type="SUPFAM" id="SSF53697">
    <property type="entry name" value="SIS domain"/>
    <property type="match status" value="1"/>
</dbReference>
<dbReference type="CDD" id="cd05013">
    <property type="entry name" value="SIS_RpiR"/>
    <property type="match status" value="1"/>
</dbReference>
<evidence type="ECO:0000313" key="2">
    <source>
        <dbReference type="EMBL" id="KOO40041.1"/>
    </source>
</evidence>
<dbReference type="InterPro" id="IPR035472">
    <property type="entry name" value="RpiR-like_SIS"/>
</dbReference>
<dbReference type="InterPro" id="IPR000281">
    <property type="entry name" value="HTH_RpiR"/>
</dbReference>
<dbReference type="Gene3D" id="1.10.10.10">
    <property type="entry name" value="Winged helix-like DNA-binding domain superfamily/Winged helix DNA-binding domain"/>
    <property type="match status" value="1"/>
</dbReference>
<dbReference type="PANTHER" id="PTHR30514">
    <property type="entry name" value="GLUCOKINASE"/>
    <property type="match status" value="1"/>
</dbReference>
<name>A0A0M0KMF5_ALKHA</name>
<dbReference type="PROSITE" id="PS51071">
    <property type="entry name" value="HTH_RPIR"/>
    <property type="match status" value="1"/>
</dbReference>
<gene>
    <name evidence="2" type="ORF">AMD02_15240</name>
</gene>
<dbReference type="PATRIC" id="fig|136160.3.peg.3529"/>
<dbReference type="Pfam" id="PF01418">
    <property type="entry name" value="HTH_6"/>
    <property type="match status" value="1"/>
</dbReference>
<dbReference type="InterPro" id="IPR036388">
    <property type="entry name" value="WH-like_DNA-bd_sf"/>
</dbReference>
<reference evidence="2" key="1">
    <citation type="submission" date="2015-08" db="EMBL/GenBank/DDBJ databases">
        <title>Complete DNA Sequence of Pseudomonas syringae pv. actinidiae, the Causal Agent of Kiwifruit Canker Disease.</title>
        <authorList>
            <person name="Rikkerink E.H.A."/>
            <person name="Fineran P.C."/>
        </authorList>
    </citation>
    <scope>NUCLEOTIDE SEQUENCE</scope>
    <source>
        <strain evidence="2">DSM 13666</strain>
    </source>
</reference>
<dbReference type="GeneID" id="87596520"/>
<dbReference type="SUPFAM" id="SSF46689">
    <property type="entry name" value="Homeodomain-like"/>
    <property type="match status" value="1"/>
</dbReference>
<evidence type="ECO:0000259" key="1">
    <source>
        <dbReference type="PROSITE" id="PS51071"/>
    </source>
</evidence>
<feature type="domain" description="HTH rpiR-type" evidence="1">
    <location>
        <begin position="1"/>
        <end position="74"/>
    </location>
</feature>
<dbReference type="EMBL" id="LILD01000001">
    <property type="protein sequence ID" value="KOO40041.1"/>
    <property type="molecule type" value="Genomic_DNA"/>
</dbReference>
<comment type="caution">
    <text evidence="2">The sequence shown here is derived from an EMBL/GenBank/DDBJ whole genome shotgun (WGS) entry which is preliminary data.</text>
</comment>
<dbReference type="RefSeq" id="WP_233443879.1">
    <property type="nucleotide sequence ID" value="NZ_CP040441.1"/>
</dbReference>
<protein>
    <submittedName>
        <fullName evidence="2">RpiR family transcriptional regulator</fullName>
    </submittedName>
</protein>
<proteinExistence type="predicted"/>
<dbReference type="GO" id="GO:0003677">
    <property type="term" value="F:DNA binding"/>
    <property type="evidence" value="ECO:0007669"/>
    <property type="project" value="InterPro"/>
</dbReference>
<dbReference type="InterPro" id="IPR009057">
    <property type="entry name" value="Homeodomain-like_sf"/>
</dbReference>
<dbReference type="GO" id="GO:0003700">
    <property type="term" value="F:DNA-binding transcription factor activity"/>
    <property type="evidence" value="ECO:0007669"/>
    <property type="project" value="InterPro"/>
</dbReference>
<accession>A0A0M0KMF5</accession>
<sequence length="277" mass="31765">MSSFHWNTEEMSPNQVKIADYIQRHTREVLLSTEKEIAEAVGLSTASVSRFWKSVGYKNLKDFKKKMKEKVDITPAKKLENMIDMIGGDMWQKEFLTLGITYLQETIEHFNLEEFEAAVTLLHQANLIHLYCPGPTEGLAGLLQYRLNRFGFAVKPMKSSGSELLESLLTIKAGDVIVLFGFIRMLPEARVIIDYAIQHDIKTILITDQLVSDFNGQVDITLFASRGEVQHFHSMIAPTFIIESLIIALGKTNEHQTFERLHKLSNLRKRYEQHLPR</sequence>